<dbReference type="GO" id="GO:0022857">
    <property type="term" value="F:transmembrane transporter activity"/>
    <property type="evidence" value="ECO:0007669"/>
    <property type="project" value="TreeGrafter"/>
</dbReference>
<reference evidence="9" key="1">
    <citation type="submission" date="2014-07" db="EMBL/GenBank/DDBJ databases">
        <authorList>
            <person name="Hornung V.Bastian."/>
        </authorList>
    </citation>
    <scope>NUCLEOTIDE SEQUENCE</scope>
    <source>
        <strain evidence="9">PCE-S</strain>
    </source>
</reference>
<feature type="domain" description="ABC3 transporter permease C-terminal" evidence="8">
    <location>
        <begin position="285"/>
        <end position="396"/>
    </location>
</feature>
<feature type="transmembrane region" description="Helical" evidence="7">
    <location>
        <begin position="322"/>
        <end position="347"/>
    </location>
</feature>
<sequence length="413" mass="44758">MRNREFFNNKGVNKMWFLAWENSVRRKGQSVLTMAITGLTVLTFVLTFSVLFTLQEGLKLSNDRLGADIIVLPNKSNADAFQTIFTAEPVNIYMNQEVTREIAQVKGIEQLTSQFFTQTLDQSCCSIGGATRLVGYDPATDFILEPWLSEHNLKALADDQVIIGGNIPAFLGNQASVLGGVFTVAGSLYPTGSGMDETIFININVARELAQDSPYLQGLWKKEAPEKLISAVLIKTSAGYEPAQVAEDINSLELAVEAVATSEMVSAMRTQLLMVTRLILGLWLALFFVACLALIGRFSALVRERKKEIGLLRAIGVQRTEVFKLILLEAWLLAGAGGAAGSIAGVLGVNSILTALRSSLGLPMGQWSWSSALGSGLLGIFVALFLGFIASVYPAWKSSRLDPQEAIARGEVD</sequence>
<accession>A0A098B217</accession>
<dbReference type="InterPro" id="IPR003838">
    <property type="entry name" value="ABC3_permease_C"/>
</dbReference>
<dbReference type="AlphaFoldDB" id="A0A098B217"/>
<dbReference type="PATRIC" id="fig|49338.4.peg.2711"/>
<name>A0A098B217_DESHA</name>
<evidence type="ECO:0000256" key="5">
    <source>
        <dbReference type="ARBA" id="ARBA00023136"/>
    </source>
</evidence>
<evidence type="ECO:0000259" key="8">
    <source>
        <dbReference type="Pfam" id="PF02687"/>
    </source>
</evidence>
<feature type="transmembrane region" description="Helical" evidence="7">
    <location>
        <begin position="31"/>
        <end position="54"/>
    </location>
</feature>
<keyword evidence="3 7" id="KW-0812">Transmembrane</keyword>
<keyword evidence="4 7" id="KW-1133">Transmembrane helix</keyword>
<keyword evidence="2" id="KW-1003">Cell membrane</keyword>
<evidence type="ECO:0000256" key="1">
    <source>
        <dbReference type="ARBA" id="ARBA00004651"/>
    </source>
</evidence>
<evidence type="ECO:0000256" key="6">
    <source>
        <dbReference type="ARBA" id="ARBA00038076"/>
    </source>
</evidence>
<evidence type="ECO:0000256" key="7">
    <source>
        <dbReference type="SAM" id="Phobius"/>
    </source>
</evidence>
<organism evidence="9">
    <name type="scientific">Desulfitobacterium hafniense</name>
    <name type="common">Desulfitobacterium frappieri</name>
    <dbReference type="NCBI Taxonomy" id="49338"/>
    <lineage>
        <taxon>Bacteria</taxon>
        <taxon>Bacillati</taxon>
        <taxon>Bacillota</taxon>
        <taxon>Clostridia</taxon>
        <taxon>Eubacteriales</taxon>
        <taxon>Desulfitobacteriaceae</taxon>
        <taxon>Desulfitobacterium</taxon>
    </lineage>
</organism>
<keyword evidence="5 7" id="KW-0472">Membrane</keyword>
<dbReference type="EMBL" id="LK996017">
    <property type="protein sequence ID" value="CDX02412.1"/>
    <property type="molecule type" value="Genomic_DNA"/>
</dbReference>
<dbReference type="PANTHER" id="PTHR30572:SF4">
    <property type="entry name" value="ABC TRANSPORTER PERMEASE YTRF"/>
    <property type="match status" value="1"/>
</dbReference>
<gene>
    <name evidence="9" type="ORF">DPCES_2525</name>
</gene>
<evidence type="ECO:0000256" key="3">
    <source>
        <dbReference type="ARBA" id="ARBA00022692"/>
    </source>
</evidence>
<evidence type="ECO:0000313" key="9">
    <source>
        <dbReference type="EMBL" id="CDX02412.1"/>
    </source>
</evidence>
<dbReference type="GO" id="GO:0005886">
    <property type="term" value="C:plasma membrane"/>
    <property type="evidence" value="ECO:0007669"/>
    <property type="project" value="UniProtKB-SubCell"/>
</dbReference>
<dbReference type="RefSeq" id="WP_245281007.1">
    <property type="nucleotide sequence ID" value="NZ_LK996017.1"/>
</dbReference>
<dbReference type="InterPro" id="IPR050250">
    <property type="entry name" value="Macrolide_Exporter_MacB"/>
</dbReference>
<feature type="transmembrane region" description="Helical" evidence="7">
    <location>
        <begin position="367"/>
        <end position="393"/>
    </location>
</feature>
<feature type="transmembrane region" description="Helical" evidence="7">
    <location>
        <begin position="278"/>
        <end position="302"/>
    </location>
</feature>
<evidence type="ECO:0000256" key="2">
    <source>
        <dbReference type="ARBA" id="ARBA00022475"/>
    </source>
</evidence>
<dbReference type="PANTHER" id="PTHR30572">
    <property type="entry name" value="MEMBRANE COMPONENT OF TRANSPORTER-RELATED"/>
    <property type="match status" value="1"/>
</dbReference>
<proteinExistence type="inferred from homology"/>
<evidence type="ECO:0000256" key="4">
    <source>
        <dbReference type="ARBA" id="ARBA00022989"/>
    </source>
</evidence>
<comment type="similarity">
    <text evidence="6">Belongs to the ABC-4 integral membrane protein family.</text>
</comment>
<protein>
    <submittedName>
        <fullName evidence="9">Efflux ABC transporter, permease protein</fullName>
    </submittedName>
</protein>
<dbReference type="Pfam" id="PF02687">
    <property type="entry name" value="FtsX"/>
    <property type="match status" value="1"/>
</dbReference>
<comment type="subcellular location">
    <subcellularLocation>
        <location evidence="1">Cell membrane</location>
        <topology evidence="1">Multi-pass membrane protein</topology>
    </subcellularLocation>
</comment>